<evidence type="ECO:0000256" key="1">
    <source>
        <dbReference type="SAM" id="MobiDB-lite"/>
    </source>
</evidence>
<feature type="compositionally biased region" description="Basic and acidic residues" evidence="1">
    <location>
        <begin position="20"/>
        <end position="36"/>
    </location>
</feature>
<sequence>MAWKEPESGLRAYVAGPYRVAERERDQPPRSPKDVAESSELTGHLRYPGPCPGRGGRCWRLHFTHHQSAPPDPRPKPSARGALGTQLKIDCHGP</sequence>
<dbReference type="InParanoid" id="L5KAZ9"/>
<organism evidence="2 3">
    <name type="scientific">Pteropus alecto</name>
    <name type="common">Black flying fox</name>
    <dbReference type="NCBI Taxonomy" id="9402"/>
    <lineage>
        <taxon>Eukaryota</taxon>
        <taxon>Metazoa</taxon>
        <taxon>Chordata</taxon>
        <taxon>Craniata</taxon>
        <taxon>Vertebrata</taxon>
        <taxon>Euteleostomi</taxon>
        <taxon>Mammalia</taxon>
        <taxon>Eutheria</taxon>
        <taxon>Laurasiatheria</taxon>
        <taxon>Chiroptera</taxon>
        <taxon>Yinpterochiroptera</taxon>
        <taxon>Pteropodoidea</taxon>
        <taxon>Pteropodidae</taxon>
        <taxon>Pteropodinae</taxon>
        <taxon>Pteropus</taxon>
    </lineage>
</organism>
<dbReference type="AlphaFoldDB" id="L5KAZ9"/>
<dbReference type="EMBL" id="KB030891">
    <property type="protein sequence ID" value="ELK08527.1"/>
    <property type="molecule type" value="Genomic_DNA"/>
</dbReference>
<feature type="region of interest" description="Disordered" evidence="1">
    <location>
        <begin position="15"/>
        <end position="52"/>
    </location>
</feature>
<evidence type="ECO:0000313" key="2">
    <source>
        <dbReference type="EMBL" id="ELK08527.1"/>
    </source>
</evidence>
<proteinExistence type="predicted"/>
<accession>L5KAZ9</accession>
<gene>
    <name evidence="2" type="ORF">PAL_GLEAN10008459</name>
</gene>
<feature type="region of interest" description="Disordered" evidence="1">
    <location>
        <begin position="64"/>
        <end position="94"/>
    </location>
</feature>
<evidence type="ECO:0000313" key="3">
    <source>
        <dbReference type="Proteomes" id="UP000010552"/>
    </source>
</evidence>
<keyword evidence="3" id="KW-1185">Reference proteome</keyword>
<reference evidence="3" key="1">
    <citation type="journal article" date="2013" name="Science">
        <title>Comparative analysis of bat genomes provides insight into the evolution of flight and immunity.</title>
        <authorList>
            <person name="Zhang G."/>
            <person name="Cowled C."/>
            <person name="Shi Z."/>
            <person name="Huang Z."/>
            <person name="Bishop-Lilly K.A."/>
            <person name="Fang X."/>
            <person name="Wynne J.W."/>
            <person name="Xiong Z."/>
            <person name="Baker M.L."/>
            <person name="Zhao W."/>
            <person name="Tachedjian M."/>
            <person name="Zhu Y."/>
            <person name="Zhou P."/>
            <person name="Jiang X."/>
            <person name="Ng J."/>
            <person name="Yang L."/>
            <person name="Wu L."/>
            <person name="Xiao J."/>
            <person name="Feng Y."/>
            <person name="Chen Y."/>
            <person name="Sun X."/>
            <person name="Zhang Y."/>
            <person name="Marsh G.A."/>
            <person name="Crameri G."/>
            <person name="Broder C.C."/>
            <person name="Frey K.G."/>
            <person name="Wang L.F."/>
            <person name="Wang J."/>
        </authorList>
    </citation>
    <scope>NUCLEOTIDE SEQUENCE [LARGE SCALE GENOMIC DNA]</scope>
</reference>
<dbReference type="Proteomes" id="UP000010552">
    <property type="component" value="Unassembled WGS sequence"/>
</dbReference>
<name>L5KAZ9_PTEAL</name>
<protein>
    <submittedName>
        <fullName evidence="2">Uncharacterized protein</fullName>
    </submittedName>
</protein>